<feature type="domain" description="ApaG" evidence="3">
    <location>
        <begin position="3"/>
        <end position="127"/>
    </location>
</feature>
<evidence type="ECO:0000256" key="2">
    <source>
        <dbReference type="HAMAP-Rule" id="MF_00791"/>
    </source>
</evidence>
<dbReference type="InterPro" id="IPR023065">
    <property type="entry name" value="Uncharacterised_ApaG"/>
</dbReference>
<sequence>MYRAVTDGIAVEVDAFYLDHESSPQESYHVWAYTVRITNRTTGPVRLRARHWIITDGHGRRQDVKGAGVVGEQPVIAPGETFEYSSGTPLSTPSGIMTGSYRMESAGGEMFDIAIPVFSLDSPAARRVVN</sequence>
<dbReference type="PROSITE" id="PS51087">
    <property type="entry name" value="APAG"/>
    <property type="match status" value="1"/>
</dbReference>
<dbReference type="HAMAP" id="MF_00791">
    <property type="entry name" value="ApaG"/>
    <property type="match status" value="1"/>
</dbReference>
<dbReference type="NCBIfam" id="NF003967">
    <property type="entry name" value="PRK05461.1"/>
    <property type="match status" value="1"/>
</dbReference>
<protein>
    <recommendedName>
        <fullName evidence="1 2">Protein ApaG</fullName>
    </recommendedName>
</protein>
<name>A0A9J6PD28_9PROT</name>
<dbReference type="PANTHER" id="PTHR14289:SF16">
    <property type="entry name" value="POLYMERASE DELTA-INTERACTING PROTEIN 2"/>
    <property type="match status" value="1"/>
</dbReference>
<dbReference type="Proteomes" id="UP001055804">
    <property type="component" value="Unassembled WGS sequence"/>
</dbReference>
<reference evidence="4" key="1">
    <citation type="submission" date="2022-06" db="EMBL/GenBank/DDBJ databases">
        <title>Isolation and Genomics of Futiania mangrovii gen. nov., sp. nov., a Rare and Metabolically-versatile member in the Class Alphaproteobacteria.</title>
        <authorList>
            <person name="Liu L."/>
            <person name="Huang W.-C."/>
            <person name="Pan J."/>
            <person name="Li J."/>
            <person name="Huang Y."/>
            <person name="Du H."/>
            <person name="Liu Y."/>
            <person name="Li M."/>
        </authorList>
    </citation>
    <scope>NUCLEOTIDE SEQUENCE</scope>
    <source>
        <strain evidence="4">FT118</strain>
    </source>
</reference>
<dbReference type="EMBL" id="JAMZFT010000002">
    <property type="protein sequence ID" value="MCP1336222.1"/>
    <property type="molecule type" value="Genomic_DNA"/>
</dbReference>
<dbReference type="PANTHER" id="PTHR14289">
    <property type="entry name" value="F-BOX ONLY PROTEIN 3"/>
    <property type="match status" value="1"/>
</dbReference>
<dbReference type="Pfam" id="PF04379">
    <property type="entry name" value="DUF525"/>
    <property type="match status" value="1"/>
</dbReference>
<proteinExistence type="inferred from homology"/>
<dbReference type="InterPro" id="IPR036767">
    <property type="entry name" value="ApaG_sf"/>
</dbReference>
<accession>A0A9J6PD28</accession>
<keyword evidence="5" id="KW-1185">Reference proteome</keyword>
<dbReference type="RefSeq" id="WP_269332189.1">
    <property type="nucleotide sequence ID" value="NZ_JAMZFT010000002.1"/>
</dbReference>
<dbReference type="Gene3D" id="2.60.40.1470">
    <property type="entry name" value="ApaG domain"/>
    <property type="match status" value="1"/>
</dbReference>
<dbReference type="InterPro" id="IPR007474">
    <property type="entry name" value="ApaG_domain"/>
</dbReference>
<evidence type="ECO:0000256" key="1">
    <source>
        <dbReference type="ARBA" id="ARBA00017693"/>
    </source>
</evidence>
<evidence type="ECO:0000313" key="4">
    <source>
        <dbReference type="EMBL" id="MCP1336222.1"/>
    </source>
</evidence>
<dbReference type="SUPFAM" id="SSF110069">
    <property type="entry name" value="ApaG-like"/>
    <property type="match status" value="1"/>
</dbReference>
<gene>
    <name evidence="2 4" type="primary">apaG</name>
    <name evidence="4" type="ORF">NJQ99_07380</name>
</gene>
<evidence type="ECO:0000259" key="3">
    <source>
        <dbReference type="PROSITE" id="PS51087"/>
    </source>
</evidence>
<organism evidence="4 5">
    <name type="scientific">Futiania mangrovi</name>
    <dbReference type="NCBI Taxonomy" id="2959716"/>
    <lineage>
        <taxon>Bacteria</taxon>
        <taxon>Pseudomonadati</taxon>
        <taxon>Pseudomonadota</taxon>
        <taxon>Alphaproteobacteria</taxon>
        <taxon>Futianiales</taxon>
        <taxon>Futianiaceae</taxon>
        <taxon>Futiania</taxon>
    </lineage>
</organism>
<dbReference type="AlphaFoldDB" id="A0A9J6PD28"/>
<evidence type="ECO:0000313" key="5">
    <source>
        <dbReference type="Proteomes" id="UP001055804"/>
    </source>
</evidence>
<dbReference type="GO" id="GO:0070987">
    <property type="term" value="P:error-free translesion synthesis"/>
    <property type="evidence" value="ECO:0007669"/>
    <property type="project" value="TreeGrafter"/>
</dbReference>
<comment type="caution">
    <text evidence="4">The sequence shown here is derived from an EMBL/GenBank/DDBJ whole genome shotgun (WGS) entry which is preliminary data.</text>
</comment>